<reference evidence="1" key="1">
    <citation type="submission" date="2020-10" db="EMBL/GenBank/DDBJ databases">
        <authorList>
            <person name="Castelo-Branco R."/>
            <person name="Eusebio N."/>
            <person name="Adriana R."/>
            <person name="Vieira A."/>
            <person name="Brugerolle De Fraissinette N."/>
            <person name="Rezende De Castro R."/>
            <person name="Schneider M.P."/>
            <person name="Vasconcelos V."/>
            <person name="Leao P.N."/>
        </authorList>
    </citation>
    <scope>NUCLEOTIDE SEQUENCE</scope>
    <source>
        <strain evidence="1">LEGE 11479</strain>
    </source>
</reference>
<evidence type="ECO:0000313" key="2">
    <source>
        <dbReference type="Proteomes" id="UP000615026"/>
    </source>
</evidence>
<name>A0A929FB00_LEPEC</name>
<accession>A0A929FB00</accession>
<dbReference type="Proteomes" id="UP000615026">
    <property type="component" value="Unassembled WGS sequence"/>
</dbReference>
<sequence>MEELLQQASATLTQFAQAHCGPNFRITKRIQKGLFGIGSRQITLKENYWNVSVEYTREFSPDGKTDLRQCAILDFQHIPMTSIWILLNDPEHYTVRIMTELKIPGLPKSGLIIAREDIIEAQSRALWELLDRYLWQGLLVKDGNKLRYPEQP</sequence>
<protein>
    <submittedName>
        <fullName evidence="1">Uncharacterized protein</fullName>
    </submittedName>
</protein>
<proteinExistence type="predicted"/>
<organism evidence="1 2">
    <name type="scientific">Leptolyngbya cf. ectocarpi LEGE 11479</name>
    <dbReference type="NCBI Taxonomy" id="1828722"/>
    <lineage>
        <taxon>Bacteria</taxon>
        <taxon>Bacillati</taxon>
        <taxon>Cyanobacteriota</taxon>
        <taxon>Cyanophyceae</taxon>
        <taxon>Leptolyngbyales</taxon>
        <taxon>Leptolyngbyaceae</taxon>
        <taxon>Leptolyngbya group</taxon>
        <taxon>Leptolyngbya</taxon>
    </lineage>
</organism>
<dbReference type="EMBL" id="JADEXP010000157">
    <property type="protein sequence ID" value="MBE9068303.1"/>
    <property type="molecule type" value="Genomic_DNA"/>
</dbReference>
<evidence type="ECO:0000313" key="1">
    <source>
        <dbReference type="EMBL" id="MBE9068303.1"/>
    </source>
</evidence>
<dbReference type="AlphaFoldDB" id="A0A929FB00"/>
<keyword evidence="2" id="KW-1185">Reference proteome</keyword>
<gene>
    <name evidence="1" type="ORF">IQ260_16750</name>
</gene>
<dbReference type="RefSeq" id="WP_193994251.1">
    <property type="nucleotide sequence ID" value="NZ_JADEXP010000157.1"/>
</dbReference>
<comment type="caution">
    <text evidence="1">The sequence shown here is derived from an EMBL/GenBank/DDBJ whole genome shotgun (WGS) entry which is preliminary data.</text>
</comment>